<proteinExistence type="predicted"/>
<organism evidence="1 2">
    <name type="scientific">Thermodesulfitimonas autotrophica</name>
    <dbReference type="NCBI Taxonomy" id="1894989"/>
    <lineage>
        <taxon>Bacteria</taxon>
        <taxon>Bacillati</taxon>
        <taxon>Bacillota</taxon>
        <taxon>Clostridia</taxon>
        <taxon>Thermoanaerobacterales</taxon>
        <taxon>Thermoanaerobacteraceae</taxon>
        <taxon>Thermodesulfitimonas</taxon>
    </lineage>
</organism>
<protein>
    <submittedName>
        <fullName evidence="1">DUF2953 family protein</fullName>
    </submittedName>
</protein>
<dbReference type="Proteomes" id="UP000282654">
    <property type="component" value="Unassembled WGS sequence"/>
</dbReference>
<dbReference type="RefSeq" id="WP_123928212.1">
    <property type="nucleotide sequence ID" value="NZ_RKRE01000001.1"/>
</dbReference>
<dbReference type="InterPro" id="IPR021338">
    <property type="entry name" value="DUF2953"/>
</dbReference>
<dbReference type="AlphaFoldDB" id="A0A3N5AY29"/>
<gene>
    <name evidence="1" type="ORF">EDD75_0770</name>
</gene>
<evidence type="ECO:0000313" key="1">
    <source>
        <dbReference type="EMBL" id="RPF49944.1"/>
    </source>
</evidence>
<dbReference type="EMBL" id="RKRE01000001">
    <property type="protein sequence ID" value="RPF49944.1"/>
    <property type="molecule type" value="Genomic_DNA"/>
</dbReference>
<reference evidence="1 2" key="1">
    <citation type="submission" date="2018-11" db="EMBL/GenBank/DDBJ databases">
        <title>Genomic Encyclopedia of Type Strains, Phase IV (KMG-IV): sequencing the most valuable type-strain genomes for metagenomic binning, comparative biology and taxonomic classification.</title>
        <authorList>
            <person name="Goeker M."/>
        </authorList>
    </citation>
    <scope>NUCLEOTIDE SEQUENCE [LARGE SCALE GENOMIC DNA]</scope>
    <source>
        <strain evidence="1 2">DSM 102936</strain>
    </source>
</reference>
<dbReference type="OrthoDB" id="1953500at2"/>
<accession>A0A3N5AY29</accession>
<keyword evidence="2" id="KW-1185">Reference proteome</keyword>
<evidence type="ECO:0000313" key="2">
    <source>
        <dbReference type="Proteomes" id="UP000282654"/>
    </source>
</evidence>
<name>A0A3N5AY29_9THEO</name>
<sequence length="203" mass="22771">MLIALGVAGLMLLLVFGRLSLKLAYEREGADDRLFFEATAFWGLYRYRLQVPAVAVERTGESGAGLRWREIRGARAGGQEERFARLTAVYRLLCRCWRFFVRHRRAVLYLWDCLRVTRLEWRTVIGTGDPATTGVAAGVLWGAKGCLVGRFGRRLKSPAAILVAPAYLTPALKISFNMAAYLELRHLIGAAFLLLRSQGHQDT</sequence>
<dbReference type="Pfam" id="PF11167">
    <property type="entry name" value="DUF2953"/>
    <property type="match status" value="1"/>
</dbReference>
<comment type="caution">
    <text evidence="1">The sequence shown here is derived from an EMBL/GenBank/DDBJ whole genome shotgun (WGS) entry which is preliminary data.</text>
</comment>